<accession>A0A7J5BEQ7</accession>
<feature type="transmembrane region" description="Helical" evidence="5">
    <location>
        <begin position="58"/>
        <end position="77"/>
    </location>
</feature>
<dbReference type="Pfam" id="PF04932">
    <property type="entry name" value="Wzy_C"/>
    <property type="match status" value="1"/>
</dbReference>
<dbReference type="InterPro" id="IPR051533">
    <property type="entry name" value="WaaL-like"/>
</dbReference>
<name>A0A7J5BEQ7_9MICO</name>
<dbReference type="AlphaFoldDB" id="A0A7J5BEQ7"/>
<evidence type="ECO:0000256" key="3">
    <source>
        <dbReference type="ARBA" id="ARBA00022989"/>
    </source>
</evidence>
<keyword evidence="4 5" id="KW-0472">Membrane</keyword>
<evidence type="ECO:0000256" key="1">
    <source>
        <dbReference type="ARBA" id="ARBA00004141"/>
    </source>
</evidence>
<proteinExistence type="predicted"/>
<feature type="transmembrane region" description="Helical" evidence="5">
    <location>
        <begin position="36"/>
        <end position="52"/>
    </location>
</feature>
<comment type="subcellular location">
    <subcellularLocation>
        <location evidence="1">Membrane</location>
        <topology evidence="1">Multi-pass membrane protein</topology>
    </subcellularLocation>
</comment>
<evidence type="ECO:0000256" key="4">
    <source>
        <dbReference type="ARBA" id="ARBA00023136"/>
    </source>
</evidence>
<dbReference type="GO" id="GO:0016020">
    <property type="term" value="C:membrane"/>
    <property type="evidence" value="ECO:0007669"/>
    <property type="project" value="UniProtKB-SubCell"/>
</dbReference>
<keyword evidence="8" id="KW-1185">Reference proteome</keyword>
<feature type="transmembrane region" description="Helical" evidence="5">
    <location>
        <begin position="89"/>
        <end position="108"/>
    </location>
</feature>
<feature type="domain" description="O-antigen ligase-related" evidence="6">
    <location>
        <begin position="247"/>
        <end position="392"/>
    </location>
</feature>
<feature type="transmembrane region" description="Helical" evidence="5">
    <location>
        <begin position="145"/>
        <end position="164"/>
    </location>
</feature>
<dbReference type="InterPro" id="IPR007016">
    <property type="entry name" value="O-antigen_ligase-rel_domated"/>
</dbReference>
<evidence type="ECO:0000256" key="5">
    <source>
        <dbReference type="SAM" id="Phobius"/>
    </source>
</evidence>
<sequence>MKFMPSPESESAAFTRGSSQERAIASRFRGPFTPQMLLLVATLIFVFAGDLFRYTIGWTGYGIIAALIIALAVISFIRTRPPLCPTHLPSGLVAFILWCLISILWSHYRLETAAGSFVQIATAFVGLTMALTLTRFQFIRALGVGMRLIVAASLAFELLAAIFFPRGVIPPTYLRPGVLESLLATDHIPDPLPIGFFWSRSDLFEGGPLQGIMGNRNLLAMVALLALIVTAAQLFDRVIQPLHGIVSILLAGLTILLTDSATIYVALAFVAFAVLLVTLGRRLRRRWRWVMYFVVGIGLAVGSYIAIAFNEQVFALMNRSSDMTGRADIWRAVFDLGSQSPVVGIGWISYWAPWLPEYHDLAIVQGMAYHQAHNAFFDVWMQVGFIGLALFIGLVFTTFIRTWWIAINRPDTPLVRPLRERAQPHLAGITAVPFLIMVALVVQGMTESRLIIEGGWLLLTYFAIYSKLRVQDLSILPRHTVADRTGPITVLLDPRRDP</sequence>
<comment type="caution">
    <text evidence="7">The sequence shown here is derived from an EMBL/GenBank/DDBJ whole genome shotgun (WGS) entry which is preliminary data.</text>
</comment>
<feature type="transmembrane region" description="Helical" evidence="5">
    <location>
        <begin position="263"/>
        <end position="280"/>
    </location>
</feature>
<dbReference type="OrthoDB" id="1118146at2"/>
<dbReference type="GO" id="GO:0016874">
    <property type="term" value="F:ligase activity"/>
    <property type="evidence" value="ECO:0007669"/>
    <property type="project" value="UniProtKB-KW"/>
</dbReference>
<feature type="transmembrane region" description="Helical" evidence="5">
    <location>
        <begin position="114"/>
        <end position="133"/>
    </location>
</feature>
<keyword evidence="7" id="KW-0436">Ligase</keyword>
<feature type="transmembrane region" description="Helical" evidence="5">
    <location>
        <begin position="379"/>
        <end position="404"/>
    </location>
</feature>
<gene>
    <name evidence="7" type="ORF">F8O05_00205</name>
</gene>
<dbReference type="PANTHER" id="PTHR37422">
    <property type="entry name" value="TEICHURONIC ACID BIOSYNTHESIS PROTEIN TUAE"/>
    <property type="match status" value="1"/>
</dbReference>
<evidence type="ECO:0000256" key="2">
    <source>
        <dbReference type="ARBA" id="ARBA00022692"/>
    </source>
</evidence>
<dbReference type="PANTHER" id="PTHR37422:SF13">
    <property type="entry name" value="LIPOPOLYSACCHARIDE BIOSYNTHESIS PROTEIN PA4999-RELATED"/>
    <property type="match status" value="1"/>
</dbReference>
<organism evidence="7 8">
    <name type="scientific">Gulosibacter chungangensis</name>
    <dbReference type="NCBI Taxonomy" id="979746"/>
    <lineage>
        <taxon>Bacteria</taxon>
        <taxon>Bacillati</taxon>
        <taxon>Actinomycetota</taxon>
        <taxon>Actinomycetes</taxon>
        <taxon>Micrococcales</taxon>
        <taxon>Microbacteriaceae</taxon>
        <taxon>Gulosibacter</taxon>
    </lineage>
</organism>
<evidence type="ECO:0000313" key="7">
    <source>
        <dbReference type="EMBL" id="KAB1644743.1"/>
    </source>
</evidence>
<dbReference type="EMBL" id="WBKB01000001">
    <property type="protein sequence ID" value="KAB1644743.1"/>
    <property type="molecule type" value="Genomic_DNA"/>
</dbReference>
<protein>
    <submittedName>
        <fullName evidence="7">O-antigen ligase family protein</fullName>
    </submittedName>
</protein>
<reference evidence="7 8" key="1">
    <citation type="submission" date="2019-09" db="EMBL/GenBank/DDBJ databases">
        <title>Phylogeny of genus Pseudoclavibacter and closely related genus.</title>
        <authorList>
            <person name="Li Y."/>
        </authorList>
    </citation>
    <scope>NUCLEOTIDE SEQUENCE [LARGE SCALE GENOMIC DNA]</scope>
    <source>
        <strain evidence="7 8">KCTC 13959</strain>
    </source>
</reference>
<feature type="transmembrane region" description="Helical" evidence="5">
    <location>
        <begin position="425"/>
        <end position="444"/>
    </location>
</feature>
<keyword evidence="2 5" id="KW-0812">Transmembrane</keyword>
<dbReference type="Proteomes" id="UP000433493">
    <property type="component" value="Unassembled WGS sequence"/>
</dbReference>
<feature type="transmembrane region" description="Helical" evidence="5">
    <location>
        <begin position="218"/>
        <end position="235"/>
    </location>
</feature>
<feature type="transmembrane region" description="Helical" evidence="5">
    <location>
        <begin position="289"/>
        <end position="309"/>
    </location>
</feature>
<evidence type="ECO:0000313" key="8">
    <source>
        <dbReference type="Proteomes" id="UP000433493"/>
    </source>
</evidence>
<keyword evidence="3 5" id="KW-1133">Transmembrane helix</keyword>
<evidence type="ECO:0000259" key="6">
    <source>
        <dbReference type="Pfam" id="PF04932"/>
    </source>
</evidence>